<proteinExistence type="predicted"/>
<dbReference type="EMBL" id="CABVLY010000003">
    <property type="protein sequence ID" value="VVU48552.1"/>
    <property type="molecule type" value="Genomic_DNA"/>
</dbReference>
<evidence type="ECO:0000313" key="1">
    <source>
        <dbReference type="EMBL" id="VVU48552.1"/>
    </source>
</evidence>
<gene>
    <name evidence="1" type="ORF">BAN20980_01251</name>
</gene>
<dbReference type="Gene3D" id="3.10.129.10">
    <property type="entry name" value="Hotdog Thioesterase"/>
    <property type="match status" value="1"/>
</dbReference>
<sequence>MQQLVHTGLAENRLLKACGQRHRDVLAAHADRGAPEFFNDAGRRGYPSCVAVRGDMDSRHVIRENEMFERHVVLQPIEPIRHFSEQRIRTWLNEAPSKIGAKFLAMYEVDVKGGGDRASHLRS</sequence>
<organism evidence="1 2">
    <name type="scientific">Burkholderia anthina</name>
    <dbReference type="NCBI Taxonomy" id="179879"/>
    <lineage>
        <taxon>Bacteria</taxon>
        <taxon>Pseudomonadati</taxon>
        <taxon>Pseudomonadota</taxon>
        <taxon>Betaproteobacteria</taxon>
        <taxon>Burkholderiales</taxon>
        <taxon>Burkholderiaceae</taxon>
        <taxon>Burkholderia</taxon>
        <taxon>Burkholderia cepacia complex</taxon>
    </lineage>
</organism>
<name>A0A6P2G497_9BURK</name>
<reference evidence="1 2" key="1">
    <citation type="submission" date="2019-09" db="EMBL/GenBank/DDBJ databases">
        <authorList>
            <person name="Depoorter E."/>
        </authorList>
    </citation>
    <scope>NUCLEOTIDE SEQUENCE [LARGE SCALE GENOMIC DNA]</scope>
    <source>
        <strain evidence="1">LMG 20980</strain>
    </source>
</reference>
<dbReference type="AlphaFoldDB" id="A0A6P2G497"/>
<accession>A0A6P2G497</accession>
<dbReference type="Proteomes" id="UP000494201">
    <property type="component" value="Unassembled WGS sequence"/>
</dbReference>
<evidence type="ECO:0000313" key="2">
    <source>
        <dbReference type="Proteomes" id="UP000494201"/>
    </source>
</evidence>
<protein>
    <submittedName>
        <fullName evidence="1">Uncharacterized protein</fullName>
    </submittedName>
</protein>